<evidence type="ECO:0000256" key="1">
    <source>
        <dbReference type="SAM" id="Phobius"/>
    </source>
</evidence>
<keyword evidence="1" id="KW-1133">Transmembrane helix</keyword>
<dbReference type="PANTHER" id="PTHR38588:SF1">
    <property type="entry name" value="BLL0334 PROTEIN"/>
    <property type="match status" value="1"/>
</dbReference>
<dbReference type="RefSeq" id="WP_269443829.1">
    <property type="nucleotide sequence ID" value="NZ_CP097463.1"/>
</dbReference>
<sequence>MKVSGEATLHAPVQDVWAALNDPAVLVRTIPGCERLESTGPDAYRMTVTAGVASIKGTYSGQVQLSDQVAPSSFLMTASGAGGPGTVSTEVRVALADAGDGSTRLRYDADAVVGGVVAGVGQRMLVAVAKKTAGEFFRAVDDVLTGTAPAVAVRPAVIGGTAPAEPGVFVAPTAPAVSGRPGEFARGALVGAAIALAGVLVGVLAGRRRQP</sequence>
<dbReference type="InterPro" id="IPR010419">
    <property type="entry name" value="CO_DH_gsu"/>
</dbReference>
<dbReference type="SUPFAM" id="SSF55961">
    <property type="entry name" value="Bet v1-like"/>
    <property type="match status" value="1"/>
</dbReference>
<dbReference type="Pfam" id="PF06240">
    <property type="entry name" value="COXG"/>
    <property type="match status" value="1"/>
</dbReference>
<dbReference type="Gene3D" id="3.30.530.20">
    <property type="match status" value="1"/>
</dbReference>
<dbReference type="EMBL" id="CP097463">
    <property type="protein sequence ID" value="WAX57290.1"/>
    <property type="molecule type" value="Genomic_DNA"/>
</dbReference>
<gene>
    <name evidence="2" type="ORF">M6B22_00640</name>
</gene>
<keyword evidence="3" id="KW-1185">Reference proteome</keyword>
<protein>
    <submittedName>
        <fullName evidence="2">Carbon monoxide dehydrogenase subunit G</fullName>
    </submittedName>
</protein>
<dbReference type="PANTHER" id="PTHR38588">
    <property type="entry name" value="BLL0334 PROTEIN"/>
    <property type="match status" value="1"/>
</dbReference>
<organism evidence="2 3">
    <name type="scientific">Jatrophihabitans cynanchi</name>
    <dbReference type="NCBI Taxonomy" id="2944128"/>
    <lineage>
        <taxon>Bacteria</taxon>
        <taxon>Bacillati</taxon>
        <taxon>Actinomycetota</taxon>
        <taxon>Actinomycetes</taxon>
        <taxon>Jatrophihabitantales</taxon>
        <taxon>Jatrophihabitantaceae</taxon>
        <taxon>Jatrophihabitans</taxon>
    </lineage>
</organism>
<name>A0ABY7JZ99_9ACTN</name>
<keyword evidence="1" id="KW-0472">Membrane</keyword>
<dbReference type="Proteomes" id="UP001164693">
    <property type="component" value="Chromosome"/>
</dbReference>
<dbReference type="CDD" id="cd05018">
    <property type="entry name" value="CoxG"/>
    <property type="match status" value="1"/>
</dbReference>
<accession>A0ABY7JZ99</accession>
<keyword evidence="1" id="KW-0812">Transmembrane</keyword>
<reference evidence="2" key="1">
    <citation type="submission" date="2022-05" db="EMBL/GenBank/DDBJ databases">
        <title>Jatrophihabitans sp. SB3-54 whole genome sequence.</title>
        <authorList>
            <person name="Suh M.K."/>
            <person name="Eom M.K."/>
            <person name="Kim J.S."/>
            <person name="Kim H.S."/>
            <person name="Do H.E."/>
            <person name="Shin Y.K."/>
            <person name="Lee J.-S."/>
        </authorList>
    </citation>
    <scope>NUCLEOTIDE SEQUENCE</scope>
    <source>
        <strain evidence="2">SB3-54</strain>
    </source>
</reference>
<proteinExistence type="predicted"/>
<evidence type="ECO:0000313" key="2">
    <source>
        <dbReference type="EMBL" id="WAX57290.1"/>
    </source>
</evidence>
<evidence type="ECO:0000313" key="3">
    <source>
        <dbReference type="Proteomes" id="UP001164693"/>
    </source>
</evidence>
<feature type="transmembrane region" description="Helical" evidence="1">
    <location>
        <begin position="184"/>
        <end position="205"/>
    </location>
</feature>
<dbReference type="InterPro" id="IPR023393">
    <property type="entry name" value="START-like_dom_sf"/>
</dbReference>